<sequence length="133" mass="14383">MLLLIKLITDSSNGGELSPLPLIILVSLLILLMGLVEFVIFCIFKLLNLVHRDEIFDQQAIAWVDRVTASIAIAAFVVLPMAYIGAELDDAPGMVIVGLVVAMLVMGAALLVNIMRMLFARAIGFSTELEAVI</sequence>
<evidence type="ECO:0008006" key="4">
    <source>
        <dbReference type="Google" id="ProtNLM"/>
    </source>
</evidence>
<evidence type="ECO:0000256" key="1">
    <source>
        <dbReference type="SAM" id="Phobius"/>
    </source>
</evidence>
<protein>
    <recommendedName>
        <fullName evidence="4">DUF2975 domain-containing protein</fullName>
    </recommendedName>
</protein>
<evidence type="ECO:0000313" key="2">
    <source>
        <dbReference type="EMBL" id="AGG66640.1"/>
    </source>
</evidence>
<dbReference type="AlphaFoldDB" id="M1UEV6"/>
<dbReference type="HOGENOM" id="CLU_101801_1_0_11"/>
<dbReference type="PATRIC" id="fig|1121353.3.peg.1222"/>
<name>M1UEV6_9CORY</name>
<accession>M1UEV6</accession>
<dbReference type="InterPro" id="IPR021354">
    <property type="entry name" value="DUF2975"/>
</dbReference>
<feature type="transmembrane region" description="Helical" evidence="1">
    <location>
        <begin position="20"/>
        <end position="47"/>
    </location>
</feature>
<keyword evidence="1" id="KW-0812">Transmembrane</keyword>
<keyword evidence="1" id="KW-1133">Transmembrane helix</keyword>
<evidence type="ECO:0000313" key="3">
    <source>
        <dbReference type="Proteomes" id="UP000011760"/>
    </source>
</evidence>
<dbReference type="Pfam" id="PF11188">
    <property type="entry name" value="DUF2975"/>
    <property type="match status" value="1"/>
</dbReference>
<dbReference type="RefSeq" id="WP_015651072.1">
    <property type="nucleotide sequence ID" value="NC_020506.1"/>
</dbReference>
<dbReference type="STRING" id="1121353.H924_05980"/>
<dbReference type="KEGG" id="ccn:H924_05980"/>
<keyword evidence="3" id="KW-1185">Reference proteome</keyword>
<dbReference type="EMBL" id="CP004354">
    <property type="protein sequence ID" value="AGG66640.1"/>
    <property type="molecule type" value="Genomic_DNA"/>
</dbReference>
<gene>
    <name evidence="2" type="ORF">H924_05980</name>
</gene>
<dbReference type="eggNOG" id="ENOG5032KXQ">
    <property type="taxonomic scope" value="Bacteria"/>
</dbReference>
<dbReference type="Proteomes" id="UP000011760">
    <property type="component" value="Chromosome"/>
</dbReference>
<keyword evidence="1" id="KW-0472">Membrane</keyword>
<reference evidence="2 3" key="1">
    <citation type="submission" date="2013-02" db="EMBL/GenBank/DDBJ databases">
        <title>The complete genome sequence of Corynebacterium callunae DSM 20147.</title>
        <authorList>
            <person name="Ruckert C."/>
            <person name="Albersmeier A."/>
            <person name="Kalinowski J."/>
        </authorList>
    </citation>
    <scope>NUCLEOTIDE SEQUENCE [LARGE SCALE GENOMIC DNA]</scope>
    <source>
        <strain evidence="2 3">DSM 20147</strain>
    </source>
</reference>
<proteinExistence type="predicted"/>
<feature type="transmembrane region" description="Helical" evidence="1">
    <location>
        <begin position="67"/>
        <end position="86"/>
    </location>
</feature>
<feature type="transmembrane region" description="Helical" evidence="1">
    <location>
        <begin position="92"/>
        <end position="112"/>
    </location>
</feature>
<organism evidence="2 3">
    <name type="scientific">Corynebacterium callunae DSM 20147</name>
    <dbReference type="NCBI Taxonomy" id="1121353"/>
    <lineage>
        <taxon>Bacteria</taxon>
        <taxon>Bacillati</taxon>
        <taxon>Actinomycetota</taxon>
        <taxon>Actinomycetes</taxon>
        <taxon>Mycobacteriales</taxon>
        <taxon>Corynebacteriaceae</taxon>
        <taxon>Corynebacterium</taxon>
    </lineage>
</organism>